<gene>
    <name evidence="1" type="ORF">Q428_09410</name>
</gene>
<keyword evidence="2" id="KW-1185">Reference proteome</keyword>
<protein>
    <submittedName>
        <fullName evidence="1">Uncharacterized protein</fullName>
    </submittedName>
</protein>
<accession>A0A017RU92</accession>
<proteinExistence type="predicted"/>
<dbReference type="Proteomes" id="UP000019681">
    <property type="component" value="Unassembled WGS sequence"/>
</dbReference>
<comment type="caution">
    <text evidence="1">The sequence shown here is derived from an EMBL/GenBank/DDBJ whole genome shotgun (WGS) entry which is preliminary data.</text>
</comment>
<organism evidence="1 2">
    <name type="scientific">Fervidicella metallireducens AeB</name>
    <dbReference type="NCBI Taxonomy" id="1403537"/>
    <lineage>
        <taxon>Bacteria</taxon>
        <taxon>Bacillati</taxon>
        <taxon>Bacillota</taxon>
        <taxon>Clostridia</taxon>
        <taxon>Eubacteriales</taxon>
        <taxon>Clostridiaceae</taxon>
        <taxon>Fervidicella</taxon>
    </lineage>
</organism>
<name>A0A017RU92_9CLOT</name>
<sequence>MGLKESKKFAIGSFHENGGGKFEILERWFDEKTNQVMLKYRYLGDGRIETNKEANVNASEWKWRKVRGLAGNRAESSPIKEEERVTMTRLEERLNDIYIKIENLFVENTNIISDIHHEFEEHRKILHEMMHTLAVQQKQIEQLVNDRSLINKLLEKV</sequence>
<evidence type="ECO:0000313" key="1">
    <source>
        <dbReference type="EMBL" id="EYE88166.1"/>
    </source>
</evidence>
<dbReference type="EMBL" id="AZQP01000027">
    <property type="protein sequence ID" value="EYE88166.1"/>
    <property type="molecule type" value="Genomic_DNA"/>
</dbReference>
<reference evidence="1 2" key="1">
    <citation type="journal article" date="2014" name="Genome Announc.">
        <title>Draft Genome Sequence of Fervidicella metallireducens Strain AeBT, an Iron-Reducing Thermoanaerobe from the Great Artesian Basin.</title>
        <authorList>
            <person name="Patel B.K."/>
        </authorList>
    </citation>
    <scope>NUCLEOTIDE SEQUENCE [LARGE SCALE GENOMIC DNA]</scope>
    <source>
        <strain evidence="1 2">AeB</strain>
    </source>
</reference>
<dbReference type="AlphaFoldDB" id="A0A017RU92"/>
<evidence type="ECO:0000313" key="2">
    <source>
        <dbReference type="Proteomes" id="UP000019681"/>
    </source>
</evidence>